<protein>
    <recommendedName>
        <fullName evidence="2">RNA 2',3'-cyclic phosphodiesterase</fullName>
        <shortName evidence="2">RNA 2',3'-CPDase</shortName>
        <ecNumber evidence="2">3.1.4.58</ecNumber>
    </recommendedName>
</protein>
<name>A0A917HP22_9BACI</name>
<organism evidence="3 4">
    <name type="scientific">Virgibacillus oceani</name>
    <dbReference type="NCBI Taxonomy" id="1479511"/>
    <lineage>
        <taxon>Bacteria</taxon>
        <taxon>Bacillati</taxon>
        <taxon>Bacillota</taxon>
        <taxon>Bacilli</taxon>
        <taxon>Bacillales</taxon>
        <taxon>Bacillaceae</taxon>
        <taxon>Virgibacillus</taxon>
    </lineage>
</organism>
<sequence>MNQLPHYFIAIPIPLSLKNMFHEWQNNLMKKLSYKQWPNKHDLHITLKFLGPVNESTLKTLQTNLGRIADLHPFTLSVGEIGTFGNPAKPRVLWAGVEKNENLIELHKEIEKCCNVQGFKKEQREYIPHITLAKKRKETACNNIEITNVKKDYFGVSYRFNVEEFVIYQIHPAQTQKYELVSRILFKGDNGNGTIN</sequence>
<dbReference type="Proteomes" id="UP000622860">
    <property type="component" value="Unassembled WGS sequence"/>
</dbReference>
<accession>A0A917HP22</accession>
<feature type="active site" description="Proton donor" evidence="2">
    <location>
        <position position="44"/>
    </location>
</feature>
<dbReference type="EC" id="3.1.4.58" evidence="2"/>
<evidence type="ECO:0000313" key="3">
    <source>
        <dbReference type="EMBL" id="GGG84868.1"/>
    </source>
</evidence>
<dbReference type="AlphaFoldDB" id="A0A917HP22"/>
<feature type="active site" description="Proton acceptor" evidence="2">
    <location>
        <position position="129"/>
    </location>
</feature>
<reference evidence="3" key="1">
    <citation type="journal article" date="2014" name="Int. J. Syst. Evol. Microbiol.">
        <title>Complete genome sequence of Corynebacterium casei LMG S-19264T (=DSM 44701T), isolated from a smear-ripened cheese.</title>
        <authorList>
            <consortium name="US DOE Joint Genome Institute (JGI-PGF)"/>
            <person name="Walter F."/>
            <person name="Albersmeier A."/>
            <person name="Kalinowski J."/>
            <person name="Ruckert C."/>
        </authorList>
    </citation>
    <scope>NUCLEOTIDE SEQUENCE</scope>
    <source>
        <strain evidence="3">CGMCC 1.12754</strain>
    </source>
</reference>
<dbReference type="Pfam" id="PF13563">
    <property type="entry name" value="2_5_RNA_ligase2"/>
    <property type="match status" value="1"/>
</dbReference>
<dbReference type="NCBIfam" id="TIGR02258">
    <property type="entry name" value="2_5_ligase"/>
    <property type="match status" value="1"/>
</dbReference>
<dbReference type="PANTHER" id="PTHR35561">
    <property type="entry name" value="RNA 2',3'-CYCLIC PHOSPHODIESTERASE"/>
    <property type="match status" value="1"/>
</dbReference>
<comment type="caution">
    <text evidence="3">The sequence shown here is derived from an EMBL/GenBank/DDBJ whole genome shotgun (WGS) entry which is preliminary data.</text>
</comment>
<evidence type="ECO:0000256" key="2">
    <source>
        <dbReference type="HAMAP-Rule" id="MF_01940"/>
    </source>
</evidence>
<gene>
    <name evidence="3" type="ORF">GCM10011398_33210</name>
</gene>
<evidence type="ECO:0000256" key="1">
    <source>
        <dbReference type="ARBA" id="ARBA00022801"/>
    </source>
</evidence>
<dbReference type="Gene3D" id="3.90.1140.10">
    <property type="entry name" value="Cyclic phosphodiesterase"/>
    <property type="match status" value="1"/>
</dbReference>
<keyword evidence="4" id="KW-1185">Reference proteome</keyword>
<dbReference type="HAMAP" id="MF_01940">
    <property type="entry name" value="RNA_CPDase"/>
    <property type="match status" value="1"/>
</dbReference>
<dbReference type="InterPro" id="IPR004175">
    <property type="entry name" value="RNA_CPDase"/>
</dbReference>
<feature type="short sequence motif" description="HXTX 2" evidence="2">
    <location>
        <begin position="129"/>
        <end position="132"/>
    </location>
</feature>
<dbReference type="PANTHER" id="PTHR35561:SF1">
    <property type="entry name" value="RNA 2',3'-CYCLIC PHOSPHODIESTERASE"/>
    <property type="match status" value="1"/>
</dbReference>
<reference evidence="3" key="2">
    <citation type="submission" date="2020-09" db="EMBL/GenBank/DDBJ databases">
        <authorList>
            <person name="Sun Q."/>
            <person name="Zhou Y."/>
        </authorList>
    </citation>
    <scope>NUCLEOTIDE SEQUENCE</scope>
    <source>
        <strain evidence="3">CGMCC 1.12754</strain>
    </source>
</reference>
<dbReference type="InterPro" id="IPR009097">
    <property type="entry name" value="Cyclic_Pdiesterase"/>
</dbReference>
<comment type="similarity">
    <text evidence="2">Belongs to the 2H phosphoesterase superfamily. ThpR family.</text>
</comment>
<dbReference type="RefSeq" id="WP_188456488.1">
    <property type="nucleotide sequence ID" value="NZ_BMFR01000019.1"/>
</dbReference>
<evidence type="ECO:0000313" key="4">
    <source>
        <dbReference type="Proteomes" id="UP000622860"/>
    </source>
</evidence>
<dbReference type="GO" id="GO:0008664">
    <property type="term" value="F:RNA 2',3'-cyclic 3'-phosphodiesterase activity"/>
    <property type="evidence" value="ECO:0007669"/>
    <property type="project" value="UniProtKB-EC"/>
</dbReference>
<dbReference type="SUPFAM" id="SSF55144">
    <property type="entry name" value="LigT-like"/>
    <property type="match status" value="1"/>
</dbReference>
<keyword evidence="1 2" id="KW-0378">Hydrolase</keyword>
<comment type="function">
    <text evidence="2">Hydrolyzes RNA 2',3'-cyclic phosphodiester to an RNA 2'-phosphomonoester.</text>
</comment>
<feature type="short sequence motif" description="HXTX 1" evidence="2">
    <location>
        <begin position="44"/>
        <end position="47"/>
    </location>
</feature>
<dbReference type="GO" id="GO:0004113">
    <property type="term" value="F:2',3'-cyclic-nucleotide 3'-phosphodiesterase activity"/>
    <property type="evidence" value="ECO:0007669"/>
    <property type="project" value="InterPro"/>
</dbReference>
<comment type="catalytic activity">
    <reaction evidence="2">
        <text>a 3'-end 2',3'-cyclophospho-ribonucleotide-RNA + H2O = a 3'-end 2'-phospho-ribonucleotide-RNA + H(+)</text>
        <dbReference type="Rhea" id="RHEA:11828"/>
        <dbReference type="Rhea" id="RHEA-COMP:10464"/>
        <dbReference type="Rhea" id="RHEA-COMP:17353"/>
        <dbReference type="ChEBI" id="CHEBI:15377"/>
        <dbReference type="ChEBI" id="CHEBI:15378"/>
        <dbReference type="ChEBI" id="CHEBI:83064"/>
        <dbReference type="ChEBI" id="CHEBI:173113"/>
        <dbReference type="EC" id="3.1.4.58"/>
    </reaction>
</comment>
<proteinExistence type="inferred from homology"/>
<dbReference type="EMBL" id="BMFR01000019">
    <property type="protein sequence ID" value="GGG84868.1"/>
    <property type="molecule type" value="Genomic_DNA"/>
</dbReference>